<dbReference type="Proteomes" id="UP000312326">
    <property type="component" value="Chromosome"/>
</dbReference>
<dbReference type="RefSeq" id="WP_139962021.1">
    <property type="nucleotide sequence ID" value="NZ_CP029754.1"/>
</dbReference>
<evidence type="ECO:0000313" key="4">
    <source>
        <dbReference type="EMBL" id="MDB6258187.1"/>
    </source>
</evidence>
<dbReference type="AlphaFoldDB" id="A0A5B8EF37"/>
<sequence length="63" mass="6844">MSNMDSGLKDKIIGKAKEVEGKLTGDKSREVEGKAQKTKGKVKAKAKQVKDDIEAGHQIDEDC</sequence>
<proteinExistence type="inferred from homology"/>
<feature type="compositionally biased region" description="Basic and acidic residues" evidence="2">
    <location>
        <begin position="7"/>
        <end position="35"/>
    </location>
</feature>
<dbReference type="SUPFAM" id="SSF69047">
    <property type="entry name" value="Hypothetical protein YjbJ"/>
    <property type="match status" value="1"/>
</dbReference>
<reference evidence="4" key="2">
    <citation type="journal article" date="2022" name="Microorganisms">
        <title>Antibiotic Susceptibility, Resistance Gene Determinants and Corresponding Genomic Regions in Lactobacillus amylovorus Isolates Derived from Wild Boars and Domestic Pigs.</title>
        <authorList>
            <person name="Moravkova M."/>
            <person name="Kostovova I."/>
            <person name="Kavanova K."/>
            <person name="Pechar R."/>
            <person name="Stanek S."/>
            <person name="Brychta A."/>
            <person name="Zeman M."/>
            <person name="Kubasova T."/>
        </authorList>
    </citation>
    <scope>NUCLEOTIDE SEQUENCE</scope>
    <source>
        <strain evidence="4">M490A</strain>
    </source>
</reference>
<name>A0A5B8EF37_LACAM</name>
<dbReference type="EMBL" id="JAOTGY010000009">
    <property type="protein sequence ID" value="MDB6258187.1"/>
    <property type="molecule type" value="Genomic_DNA"/>
</dbReference>
<dbReference type="Proteomes" id="UP001141981">
    <property type="component" value="Unassembled WGS sequence"/>
</dbReference>
<evidence type="ECO:0000313" key="6">
    <source>
        <dbReference type="Proteomes" id="UP000312326"/>
    </source>
</evidence>
<dbReference type="EMBL" id="CP029754">
    <property type="protein sequence ID" value="QDD69491.1"/>
    <property type="molecule type" value="Genomic_DNA"/>
</dbReference>
<comment type="similarity">
    <text evidence="1">Belongs to the UPF0337 (CsbD) family.</text>
</comment>
<dbReference type="InterPro" id="IPR036629">
    <property type="entry name" value="YjbJ_sf"/>
</dbReference>
<gene>
    <name evidence="5" type="ORF">DM298_00080</name>
    <name evidence="4" type="ORF">ODU72_05795</name>
</gene>
<feature type="compositionally biased region" description="Basic and acidic residues" evidence="2">
    <location>
        <begin position="48"/>
        <end position="63"/>
    </location>
</feature>
<dbReference type="Pfam" id="PF05532">
    <property type="entry name" value="CsbD"/>
    <property type="match status" value="1"/>
</dbReference>
<reference evidence="4" key="3">
    <citation type="submission" date="2022-10" db="EMBL/GenBank/DDBJ databases">
        <authorList>
            <person name="Kostovova I."/>
            <person name="Moravkova M."/>
            <person name="Pechar R."/>
        </authorList>
    </citation>
    <scope>NUCLEOTIDE SEQUENCE</scope>
    <source>
        <strain evidence="4">M490A</strain>
    </source>
</reference>
<dbReference type="Gene3D" id="1.10.1470.10">
    <property type="entry name" value="YjbJ"/>
    <property type="match status" value="1"/>
</dbReference>
<accession>A0A5B8EF37</accession>
<protein>
    <submittedName>
        <fullName evidence="5">CsbD family protein</fullName>
    </submittedName>
</protein>
<feature type="compositionally biased region" description="Basic residues" evidence="2">
    <location>
        <begin position="36"/>
        <end position="47"/>
    </location>
</feature>
<dbReference type="InterPro" id="IPR008462">
    <property type="entry name" value="CsbD"/>
</dbReference>
<evidence type="ECO:0000256" key="1">
    <source>
        <dbReference type="ARBA" id="ARBA00009129"/>
    </source>
</evidence>
<evidence type="ECO:0000256" key="2">
    <source>
        <dbReference type="SAM" id="MobiDB-lite"/>
    </source>
</evidence>
<feature type="domain" description="CsbD-like" evidence="3">
    <location>
        <begin position="6"/>
        <end position="54"/>
    </location>
</feature>
<feature type="region of interest" description="Disordered" evidence="2">
    <location>
        <begin position="1"/>
        <end position="63"/>
    </location>
</feature>
<evidence type="ECO:0000313" key="5">
    <source>
        <dbReference type="EMBL" id="QDD69491.1"/>
    </source>
</evidence>
<reference evidence="5 6" key="1">
    <citation type="submission" date="2018-06" db="EMBL/GenBank/DDBJ databases">
        <title>Complete genome sequnece of Lactobacillus amylovorus PMRA3.</title>
        <authorList>
            <person name="Nam Y.-D."/>
            <person name="Chung W.-H."/>
            <person name="Park Y.S."/>
            <person name="Kang J."/>
        </authorList>
    </citation>
    <scope>NUCLEOTIDE SEQUENCE [LARGE SCALE GENOMIC DNA]</scope>
    <source>
        <strain evidence="5 6">PMRA3</strain>
    </source>
</reference>
<evidence type="ECO:0000259" key="3">
    <source>
        <dbReference type="Pfam" id="PF05532"/>
    </source>
</evidence>
<organism evidence="5 6">
    <name type="scientific">Lactobacillus amylovorus</name>
    <dbReference type="NCBI Taxonomy" id="1604"/>
    <lineage>
        <taxon>Bacteria</taxon>
        <taxon>Bacillati</taxon>
        <taxon>Bacillota</taxon>
        <taxon>Bacilli</taxon>
        <taxon>Lactobacillales</taxon>
        <taxon>Lactobacillaceae</taxon>
        <taxon>Lactobacillus</taxon>
    </lineage>
</organism>